<evidence type="ECO:0000256" key="5">
    <source>
        <dbReference type="ARBA" id="ARBA00022691"/>
    </source>
</evidence>
<evidence type="ECO:0000313" key="11">
    <source>
        <dbReference type="EMBL" id="TRY15152.1"/>
    </source>
</evidence>
<dbReference type="Pfam" id="PF00765">
    <property type="entry name" value="Autoind_synth"/>
    <property type="match status" value="1"/>
</dbReference>
<dbReference type="SUPFAM" id="SSF55729">
    <property type="entry name" value="Acyl-CoA N-acyltransferases (Nat)"/>
    <property type="match status" value="1"/>
</dbReference>
<dbReference type="SMR" id="A0ZSH0"/>
<accession>A0ZSH0</accession>
<keyword evidence="12" id="KW-1185">Reference proteome</keyword>
<dbReference type="RefSeq" id="WP_143563585.1">
    <property type="nucleotide sequence ID" value="NZ_BMPL01000004.1"/>
</dbReference>
<dbReference type="InterPro" id="IPR018311">
    <property type="entry name" value="Autoind_synth_CS"/>
</dbReference>
<evidence type="ECO:0000256" key="2">
    <source>
        <dbReference type="ARBA" id="ARBA00018768"/>
    </source>
</evidence>
<keyword evidence="5 9" id="KW-0949">S-adenosyl-L-methionine</keyword>
<dbReference type="EMBL" id="AB261992">
    <property type="protein sequence ID" value="BAF40893.1"/>
    <property type="molecule type" value="Genomic_DNA"/>
</dbReference>
<organism evidence="10">
    <name type="scientific">Shewanella hanedai</name>
    <name type="common">Alteromonas hanedai</name>
    <dbReference type="NCBI Taxonomy" id="25"/>
    <lineage>
        <taxon>Bacteria</taxon>
        <taxon>Pseudomonadati</taxon>
        <taxon>Pseudomonadota</taxon>
        <taxon>Gammaproteobacteria</taxon>
        <taxon>Alteromonadales</taxon>
        <taxon>Shewanellaceae</taxon>
        <taxon>Shewanella</taxon>
    </lineage>
</organism>
<evidence type="ECO:0000256" key="8">
    <source>
        <dbReference type="PROSITE-ProRule" id="PRU00533"/>
    </source>
</evidence>
<reference evidence="11" key="3">
    <citation type="submission" date="2019-07" db="EMBL/GenBank/DDBJ databases">
        <authorList>
            <person name="Yu L."/>
        </authorList>
    </citation>
    <scope>NUCLEOTIDE SEQUENCE</scope>
    <source>
        <strain evidence="11">JCM 20706</strain>
    </source>
</reference>
<reference evidence="12" key="2">
    <citation type="submission" date="2019-07" db="EMBL/GenBank/DDBJ databases">
        <title>Shewanella sp. YLB-08 draft genomic sequence.</title>
        <authorList>
            <person name="Yu L."/>
        </authorList>
    </citation>
    <scope>NUCLEOTIDE SEQUENCE [LARGE SCALE GENOMIC DNA]</scope>
    <source>
        <strain evidence="12">JCM 20706</strain>
    </source>
</reference>
<reference evidence="10" key="1">
    <citation type="journal article" date="2007" name="J. Biochem.">
        <title>Lateral transfer of the lux gene cluster.</title>
        <authorList>
            <person name="Kasai S."/>
            <person name="Okada K."/>
            <person name="Hoshino A."/>
            <person name="Iida T."/>
            <person name="Honda T."/>
        </authorList>
    </citation>
    <scope>NUCLEOTIDE SEQUENCE</scope>
    <source>
        <strain evidence="10">NCIMB 2157</strain>
    </source>
</reference>
<dbReference type="EMBL" id="VKGK01000005">
    <property type="protein sequence ID" value="TRY15152.1"/>
    <property type="molecule type" value="Genomic_DNA"/>
</dbReference>
<keyword evidence="4 9" id="KW-0808">Transferase</keyword>
<name>A0ZSH0_SHEHA</name>
<sequence length="193" mass="21989">MQIIIKKSNFITIPKNEYLGLLKLRYQVFVLRLQWGLASVNGLESDNYDNVDAAYIYACDDTEKIYGCWRLLPTTGDYMLRTVFLKLLGDQDIPNDPTIIELSRFAVEKQSSTMNGVSSEITMKLFEAIYIHAVNHGIKEYVSVTSTAIERFLKRIKIPCNRIGDQQVHLLGCTKSVVLSMPINDDFKHAVMC</sequence>
<comment type="catalytic activity">
    <reaction evidence="7 9">
        <text>a fatty acyl-[ACP] + S-adenosyl-L-methionine = an N-acyl-L-homoserine lactone + S-methyl-5'-thioadenosine + holo-[ACP] + H(+)</text>
        <dbReference type="Rhea" id="RHEA:10096"/>
        <dbReference type="Rhea" id="RHEA-COMP:9685"/>
        <dbReference type="Rhea" id="RHEA-COMP:14125"/>
        <dbReference type="ChEBI" id="CHEBI:15378"/>
        <dbReference type="ChEBI" id="CHEBI:17509"/>
        <dbReference type="ChEBI" id="CHEBI:55474"/>
        <dbReference type="ChEBI" id="CHEBI:59789"/>
        <dbReference type="ChEBI" id="CHEBI:64479"/>
        <dbReference type="ChEBI" id="CHEBI:138651"/>
        <dbReference type="EC" id="2.3.1.184"/>
    </reaction>
</comment>
<evidence type="ECO:0000256" key="1">
    <source>
        <dbReference type="ARBA" id="ARBA00012340"/>
    </source>
</evidence>
<gene>
    <name evidence="10" type="primary">luxI</name>
    <name evidence="11" type="ORF">FN961_05635</name>
</gene>
<dbReference type="AlphaFoldDB" id="A0ZSH0"/>
<comment type="similarity">
    <text evidence="8 9">Belongs to the autoinducer synthase family.</text>
</comment>
<dbReference type="PRINTS" id="PR01549">
    <property type="entry name" value="AUTOINDCRSYN"/>
</dbReference>
<dbReference type="InterPro" id="IPR016181">
    <property type="entry name" value="Acyl_CoA_acyltransferase"/>
</dbReference>
<dbReference type="GO" id="GO:0007165">
    <property type="term" value="P:signal transduction"/>
    <property type="evidence" value="ECO:0007669"/>
    <property type="project" value="TreeGrafter"/>
</dbReference>
<evidence type="ECO:0000256" key="6">
    <source>
        <dbReference type="ARBA" id="ARBA00022929"/>
    </source>
</evidence>
<dbReference type="PANTHER" id="PTHR39322:SF1">
    <property type="entry name" value="ISOVALERYL-HOMOSERINE LACTONE SYNTHASE"/>
    <property type="match status" value="1"/>
</dbReference>
<dbReference type="PROSITE" id="PS51187">
    <property type="entry name" value="AUTOINDUCER_SYNTH_2"/>
    <property type="match status" value="1"/>
</dbReference>
<evidence type="ECO:0000256" key="3">
    <source>
        <dbReference type="ARBA" id="ARBA00022654"/>
    </source>
</evidence>
<evidence type="ECO:0000256" key="9">
    <source>
        <dbReference type="RuleBase" id="RU361135"/>
    </source>
</evidence>
<dbReference type="InterPro" id="IPR001690">
    <property type="entry name" value="Autoind_synthase"/>
</dbReference>
<dbReference type="PROSITE" id="PS00949">
    <property type="entry name" value="AUTOINDUCER_SYNTH_1"/>
    <property type="match status" value="1"/>
</dbReference>
<evidence type="ECO:0000313" key="12">
    <source>
        <dbReference type="Proteomes" id="UP000318126"/>
    </source>
</evidence>
<dbReference type="OrthoDB" id="6023281at2"/>
<keyword evidence="3 8" id="KW-0673">Quorum sensing</keyword>
<dbReference type="Gene3D" id="3.40.630.30">
    <property type="match status" value="1"/>
</dbReference>
<dbReference type="Proteomes" id="UP000318126">
    <property type="component" value="Unassembled WGS sequence"/>
</dbReference>
<proteinExistence type="inferred from homology"/>
<dbReference type="PANTHER" id="PTHR39322">
    <property type="entry name" value="ACYL-HOMOSERINE-LACTONE SYNTHASE"/>
    <property type="match status" value="1"/>
</dbReference>
<evidence type="ECO:0000256" key="4">
    <source>
        <dbReference type="ARBA" id="ARBA00022679"/>
    </source>
</evidence>
<evidence type="ECO:0000256" key="7">
    <source>
        <dbReference type="ARBA" id="ARBA00048576"/>
    </source>
</evidence>
<dbReference type="GO" id="GO:0061579">
    <property type="term" value="F:N-acyl homoserine lactone synthase activity"/>
    <property type="evidence" value="ECO:0007669"/>
    <property type="project" value="UniProtKB-UniRule"/>
</dbReference>
<keyword evidence="6 8" id="KW-0071">Autoinducer synthesis</keyword>
<evidence type="ECO:0000313" key="10">
    <source>
        <dbReference type="EMBL" id="BAF40893.1"/>
    </source>
</evidence>
<dbReference type="EC" id="2.3.1.184" evidence="1 9"/>
<protein>
    <recommendedName>
        <fullName evidence="2 9">Acyl-homoserine-lactone synthase</fullName>
        <ecNumber evidence="1 9">2.3.1.184</ecNumber>
    </recommendedName>
    <alternativeName>
        <fullName evidence="9">Autoinducer synthesis protein</fullName>
    </alternativeName>
</protein>
<dbReference type="GO" id="GO:0009372">
    <property type="term" value="P:quorum sensing"/>
    <property type="evidence" value="ECO:0007669"/>
    <property type="project" value="UniProtKB-UniRule"/>
</dbReference>